<accession>A0ABP7YHM3</accession>
<dbReference type="PANTHER" id="PTHR34406">
    <property type="entry name" value="PROTEIN YCEI"/>
    <property type="match status" value="1"/>
</dbReference>
<dbReference type="Pfam" id="PF04264">
    <property type="entry name" value="YceI"/>
    <property type="match status" value="1"/>
</dbReference>
<name>A0ABP7YHM3_9SPHI</name>
<dbReference type="SUPFAM" id="SSF101874">
    <property type="entry name" value="YceI-like"/>
    <property type="match status" value="1"/>
</dbReference>
<feature type="domain" description="Lipid/polyisoprenoid-binding YceI-like" evidence="2">
    <location>
        <begin position="49"/>
        <end position="214"/>
    </location>
</feature>
<dbReference type="InterPro" id="IPR007372">
    <property type="entry name" value="Lipid/polyisoprenoid-bd_YceI"/>
</dbReference>
<keyword evidence="4" id="KW-1185">Reference proteome</keyword>
<evidence type="ECO:0000313" key="3">
    <source>
        <dbReference type="EMBL" id="GAA4136368.1"/>
    </source>
</evidence>
<dbReference type="PROSITE" id="PS51257">
    <property type="entry name" value="PROKAR_LIPOPROTEIN"/>
    <property type="match status" value="1"/>
</dbReference>
<evidence type="ECO:0000313" key="4">
    <source>
        <dbReference type="Proteomes" id="UP001500101"/>
    </source>
</evidence>
<evidence type="ECO:0000259" key="2">
    <source>
        <dbReference type="SMART" id="SM00867"/>
    </source>
</evidence>
<organism evidence="3 4">
    <name type="scientific">Sphingobacterium kyonggiense</name>
    <dbReference type="NCBI Taxonomy" id="714075"/>
    <lineage>
        <taxon>Bacteria</taxon>
        <taxon>Pseudomonadati</taxon>
        <taxon>Bacteroidota</taxon>
        <taxon>Sphingobacteriia</taxon>
        <taxon>Sphingobacteriales</taxon>
        <taxon>Sphingobacteriaceae</taxon>
        <taxon>Sphingobacterium</taxon>
    </lineage>
</organism>
<protein>
    <submittedName>
        <fullName evidence="3">YceI family protein</fullName>
    </submittedName>
</protein>
<sequence length="215" mass="22811">MFKHIKMKKITLLSAIAAIVLASCAGNPEGKKAETKDSVATTAEVVGSSYSLDTAASKLVWKGTKVTGAHTGTVNFKSGSLNVDNGKLTGGNFVLDMTSISSTDLEGEYKEKLDGHLKADDFFAVDKNPEASFTVTEVKPGATDQDVVVSGNLVIKGISKNITFDAKVVEATEAAIKATANFNIERAEWGVNYTGKEDDLISKQINFDVTIAAKK</sequence>
<proteinExistence type="predicted"/>
<reference evidence="4" key="1">
    <citation type="journal article" date="2019" name="Int. J. Syst. Evol. Microbiol.">
        <title>The Global Catalogue of Microorganisms (GCM) 10K type strain sequencing project: providing services to taxonomists for standard genome sequencing and annotation.</title>
        <authorList>
            <consortium name="The Broad Institute Genomics Platform"/>
            <consortium name="The Broad Institute Genome Sequencing Center for Infectious Disease"/>
            <person name="Wu L."/>
            <person name="Ma J."/>
        </authorList>
    </citation>
    <scope>NUCLEOTIDE SEQUENCE [LARGE SCALE GENOMIC DNA]</scope>
    <source>
        <strain evidence="4">JCM 16704</strain>
    </source>
</reference>
<dbReference type="Proteomes" id="UP001500101">
    <property type="component" value="Unassembled WGS sequence"/>
</dbReference>
<dbReference type="InterPro" id="IPR036761">
    <property type="entry name" value="TTHA0802/YceI-like_sf"/>
</dbReference>
<feature type="signal peptide" evidence="1">
    <location>
        <begin position="1"/>
        <end position="25"/>
    </location>
</feature>
<feature type="chain" id="PRO_5047319918" evidence="1">
    <location>
        <begin position="26"/>
        <end position="215"/>
    </location>
</feature>
<dbReference type="EMBL" id="BAAAZI010000006">
    <property type="protein sequence ID" value="GAA4136368.1"/>
    <property type="molecule type" value="Genomic_DNA"/>
</dbReference>
<dbReference type="Gene3D" id="2.40.128.110">
    <property type="entry name" value="Lipid/polyisoprenoid-binding, YceI-like"/>
    <property type="match status" value="1"/>
</dbReference>
<gene>
    <name evidence="3" type="ORF">GCM10022216_11350</name>
</gene>
<dbReference type="SMART" id="SM00867">
    <property type="entry name" value="YceI"/>
    <property type="match status" value="1"/>
</dbReference>
<evidence type="ECO:0000256" key="1">
    <source>
        <dbReference type="SAM" id="SignalP"/>
    </source>
</evidence>
<comment type="caution">
    <text evidence="3">The sequence shown here is derived from an EMBL/GenBank/DDBJ whole genome shotgun (WGS) entry which is preliminary data.</text>
</comment>
<dbReference type="PANTHER" id="PTHR34406:SF1">
    <property type="entry name" value="PROTEIN YCEI"/>
    <property type="match status" value="1"/>
</dbReference>
<keyword evidence="1" id="KW-0732">Signal</keyword>